<dbReference type="InterPro" id="IPR002941">
    <property type="entry name" value="DNA_methylase_N4/N6"/>
</dbReference>
<gene>
    <name evidence="10" type="ORF">ACFOKC_04790</name>
</gene>
<dbReference type="InterPro" id="IPR017985">
    <property type="entry name" value="MeTrfase_CN4_CS"/>
</dbReference>
<comment type="caution">
    <text evidence="10">The sequence shown here is derived from an EMBL/GenBank/DDBJ whole genome shotgun (WGS) entry which is preliminary data.</text>
</comment>
<evidence type="ECO:0000256" key="2">
    <source>
        <dbReference type="ARBA" id="ARBA00022603"/>
    </source>
</evidence>
<evidence type="ECO:0000256" key="8">
    <source>
        <dbReference type="RuleBase" id="RU362026"/>
    </source>
</evidence>
<evidence type="ECO:0000256" key="1">
    <source>
        <dbReference type="ARBA" id="ARBA00010203"/>
    </source>
</evidence>
<dbReference type="PRINTS" id="PR00508">
    <property type="entry name" value="S21N4MTFRASE"/>
</dbReference>
<reference evidence="10 11" key="1">
    <citation type="journal article" date="2019" name="Int. J. Syst. Evol. Microbiol.">
        <title>The Global Catalogue of Microorganisms (GCM) 10K type strain sequencing project: providing services to taxonomists for standard genome sequencing and annotation.</title>
        <authorList>
            <consortium name="The Broad Institute Genomics Platform"/>
            <consortium name="The Broad Institute Genome Sequencing Center for Infectious Disease"/>
            <person name="Wu L."/>
            <person name="Ma J."/>
        </authorList>
    </citation>
    <scope>NUCLEOTIDE SEQUENCE [LARGE SCALE GENOMIC DNA]</scope>
    <source>
        <strain evidence="10 11">CGMCC 1.12562</strain>
    </source>
</reference>
<evidence type="ECO:0000256" key="3">
    <source>
        <dbReference type="ARBA" id="ARBA00022679"/>
    </source>
</evidence>
<dbReference type="Gene3D" id="3.40.50.150">
    <property type="entry name" value="Vaccinia Virus protein VP39"/>
    <property type="match status" value="1"/>
</dbReference>
<dbReference type="GO" id="GO:0015667">
    <property type="term" value="F:site-specific DNA-methyltransferase (cytosine-N4-specific) activity"/>
    <property type="evidence" value="ECO:0007669"/>
    <property type="project" value="UniProtKB-EC"/>
</dbReference>
<dbReference type="RefSeq" id="WP_232571829.1">
    <property type="nucleotide sequence ID" value="NZ_CP089466.1"/>
</dbReference>
<dbReference type="AlphaFoldDB" id="A0ABD5ND87"/>
<comment type="similarity">
    <text evidence="1">Belongs to the N(4)/N(6)-methyltransferase family. N(4) subfamily.</text>
</comment>
<keyword evidence="3" id="KW-0808">Transferase</keyword>
<organism evidence="10 11">
    <name type="scientific">Halobacterium litoreum</name>
    <dbReference type="NCBI Taxonomy" id="2039234"/>
    <lineage>
        <taxon>Archaea</taxon>
        <taxon>Methanobacteriati</taxon>
        <taxon>Methanobacteriota</taxon>
        <taxon>Stenosarchaea group</taxon>
        <taxon>Halobacteria</taxon>
        <taxon>Halobacteriales</taxon>
        <taxon>Halobacteriaceae</taxon>
        <taxon>Halobacterium</taxon>
    </lineage>
</organism>
<evidence type="ECO:0000256" key="5">
    <source>
        <dbReference type="ARBA" id="ARBA00022747"/>
    </source>
</evidence>
<dbReference type="PROSITE" id="PS00093">
    <property type="entry name" value="N4_MTASE"/>
    <property type="match status" value="1"/>
</dbReference>
<evidence type="ECO:0000313" key="10">
    <source>
        <dbReference type="EMBL" id="MFC3477037.1"/>
    </source>
</evidence>
<evidence type="ECO:0000256" key="6">
    <source>
        <dbReference type="ARBA" id="ARBA00023125"/>
    </source>
</evidence>
<keyword evidence="4 8" id="KW-0949">S-adenosyl-L-methionine</keyword>
<dbReference type="GeneID" id="69117042"/>
<dbReference type="GO" id="GO:0009307">
    <property type="term" value="P:DNA restriction-modification system"/>
    <property type="evidence" value="ECO:0007669"/>
    <property type="project" value="UniProtKB-KW"/>
</dbReference>
<dbReference type="EMBL" id="JBHRWN010000002">
    <property type="protein sequence ID" value="MFC3477037.1"/>
    <property type="molecule type" value="Genomic_DNA"/>
</dbReference>
<dbReference type="EC" id="2.1.1.113" evidence="8"/>
<proteinExistence type="inferred from homology"/>
<dbReference type="InterPro" id="IPR029063">
    <property type="entry name" value="SAM-dependent_MTases_sf"/>
</dbReference>
<evidence type="ECO:0000256" key="7">
    <source>
        <dbReference type="ARBA" id="ARBA00049120"/>
    </source>
</evidence>
<protein>
    <recommendedName>
        <fullName evidence="8">Type II methyltransferase</fullName>
        <ecNumber evidence="8">2.1.1.113</ecNumber>
    </recommendedName>
    <alternativeName>
        <fullName evidence="8">N-4 cytosine-specific methyltransferase</fullName>
    </alternativeName>
</protein>
<keyword evidence="11" id="KW-1185">Reference proteome</keyword>
<evidence type="ECO:0000259" key="9">
    <source>
        <dbReference type="Pfam" id="PF01555"/>
    </source>
</evidence>
<keyword evidence="5 8" id="KW-0680">Restriction system</keyword>
<dbReference type="Pfam" id="PF01555">
    <property type="entry name" value="N6_N4_Mtase"/>
    <property type="match status" value="1"/>
</dbReference>
<keyword evidence="2 8" id="KW-0489">Methyltransferase</keyword>
<accession>A0ABD5ND87</accession>
<evidence type="ECO:0000256" key="4">
    <source>
        <dbReference type="ARBA" id="ARBA00022691"/>
    </source>
</evidence>
<dbReference type="GO" id="GO:0003677">
    <property type="term" value="F:DNA binding"/>
    <property type="evidence" value="ECO:0007669"/>
    <property type="project" value="UniProtKB-KW"/>
</dbReference>
<dbReference type="GO" id="GO:0032259">
    <property type="term" value="P:methylation"/>
    <property type="evidence" value="ECO:0007669"/>
    <property type="project" value="UniProtKB-KW"/>
</dbReference>
<dbReference type="Proteomes" id="UP001595660">
    <property type="component" value="Unassembled WGS sequence"/>
</dbReference>
<sequence length="341" mass="38477">METTHRVHVGDARSLPLADDSVDLVVTSPPYPMIEMWDDAFAALDPEIGDALDANDGERAHDLMLSVLDDAWREVGRVLRPGGIAVVNVGDATRNLDRFRVYDNHARVTETFAELGFDPLPGVLWRKPTNSAAKFMGSGMVPPNAYVTLEHEHVLVFRNGSRREFDAGADRRYEAAYFWEERNRWFSDVWDGLGGERQHLADPDLRERSAAFPLELPYRLVNMYSVYGDTVLDPFWGTGTTSLAACVAGRSSVGVERDDGFAAAFADRIRDAPALSRDLASERLAAHREFVADSDDDFDYDAEHYDTPVRTKQERRLRFYEVESVTETEEGWRAEHAPFED</sequence>
<feature type="domain" description="DNA methylase N-4/N-6" evidence="9">
    <location>
        <begin position="22"/>
        <end position="263"/>
    </location>
</feature>
<dbReference type="InterPro" id="IPR001091">
    <property type="entry name" value="RM_Methyltransferase"/>
</dbReference>
<dbReference type="SUPFAM" id="SSF53335">
    <property type="entry name" value="S-adenosyl-L-methionine-dependent methyltransferases"/>
    <property type="match status" value="1"/>
</dbReference>
<name>A0ABD5ND87_9EURY</name>
<comment type="catalytic activity">
    <reaction evidence="7 8">
        <text>a 2'-deoxycytidine in DNA + S-adenosyl-L-methionine = an N(4)-methyl-2'-deoxycytidine in DNA + S-adenosyl-L-homocysteine + H(+)</text>
        <dbReference type="Rhea" id="RHEA:16857"/>
        <dbReference type="Rhea" id="RHEA-COMP:11369"/>
        <dbReference type="Rhea" id="RHEA-COMP:13674"/>
        <dbReference type="ChEBI" id="CHEBI:15378"/>
        <dbReference type="ChEBI" id="CHEBI:57856"/>
        <dbReference type="ChEBI" id="CHEBI:59789"/>
        <dbReference type="ChEBI" id="CHEBI:85452"/>
        <dbReference type="ChEBI" id="CHEBI:137933"/>
        <dbReference type="EC" id="2.1.1.113"/>
    </reaction>
</comment>
<evidence type="ECO:0000313" key="11">
    <source>
        <dbReference type="Proteomes" id="UP001595660"/>
    </source>
</evidence>
<keyword evidence="6" id="KW-0238">DNA-binding</keyword>